<comment type="subcellular location">
    <subcellularLocation>
        <location evidence="1">Cytoplasm</location>
    </subcellularLocation>
</comment>
<evidence type="ECO:0000313" key="4">
    <source>
        <dbReference type="EMBL" id="VVV04914.1"/>
    </source>
</evidence>
<gene>
    <name evidence="4" type="primary">cspLA_1</name>
    <name evidence="4" type="ORF">AW0309160_02324</name>
</gene>
<dbReference type="CDD" id="cd04458">
    <property type="entry name" value="CSP_CDS"/>
    <property type="match status" value="1"/>
</dbReference>
<accession>A0A5Q4ZQJ9</accession>
<dbReference type="InterPro" id="IPR012156">
    <property type="entry name" value="Cold_shock_CspA"/>
</dbReference>
<dbReference type="PROSITE" id="PS51857">
    <property type="entry name" value="CSD_2"/>
    <property type="match status" value="1"/>
</dbReference>
<dbReference type="SUPFAM" id="SSF50249">
    <property type="entry name" value="Nucleic acid-binding proteins"/>
    <property type="match status" value="1"/>
</dbReference>
<dbReference type="NCBIfam" id="NF038236">
    <property type="entry name" value="retron_eff_Se72"/>
    <property type="match status" value="1"/>
</dbReference>
<dbReference type="EMBL" id="LR721750">
    <property type="protein sequence ID" value="VVV04914.1"/>
    <property type="molecule type" value="Genomic_DNA"/>
</dbReference>
<evidence type="ECO:0000256" key="2">
    <source>
        <dbReference type="ARBA" id="ARBA00022490"/>
    </source>
</evidence>
<organism evidence="4">
    <name type="scientific">Aliivibrio wodanis</name>
    <dbReference type="NCBI Taxonomy" id="80852"/>
    <lineage>
        <taxon>Bacteria</taxon>
        <taxon>Pseudomonadati</taxon>
        <taxon>Pseudomonadota</taxon>
        <taxon>Gammaproteobacteria</taxon>
        <taxon>Vibrionales</taxon>
        <taxon>Vibrionaceae</taxon>
        <taxon>Aliivibrio</taxon>
    </lineage>
</organism>
<name>A0A5Q4ZQJ9_9GAMM</name>
<protein>
    <submittedName>
        <fullName evidence="4">Cold shock-like protein CspLA</fullName>
    </submittedName>
</protein>
<feature type="domain" description="CSD" evidence="3">
    <location>
        <begin position="5"/>
        <end position="68"/>
    </location>
</feature>
<dbReference type="PIRSF" id="PIRSF002599">
    <property type="entry name" value="Cold_shock_A"/>
    <property type="match status" value="1"/>
</dbReference>
<dbReference type="AlphaFoldDB" id="A0A5Q4ZQJ9"/>
<reference evidence="4" key="1">
    <citation type="submission" date="2019-09" db="EMBL/GenBank/DDBJ databases">
        <authorList>
            <person name="Hjerde E."/>
        </authorList>
    </citation>
    <scope>NUCLEOTIDE SEQUENCE</scope>
    <source>
        <strain evidence="4">06/09/160</strain>
    </source>
</reference>
<sequence length="72" mass="8194">MQTNIDTGFINAYNDFKGFGFIRRNKGKDVFFSIDDFNGEIKNIVIGLSITFEVVSKTKGPRAYNIRVTPEK</sequence>
<dbReference type="InterPro" id="IPR002059">
    <property type="entry name" value="CSP_DNA-bd"/>
</dbReference>
<dbReference type="InterPro" id="IPR011129">
    <property type="entry name" value="CSD"/>
</dbReference>
<evidence type="ECO:0000256" key="1">
    <source>
        <dbReference type="ARBA" id="ARBA00004496"/>
    </source>
</evidence>
<keyword evidence="2" id="KW-0963">Cytoplasm</keyword>
<dbReference type="GO" id="GO:0003676">
    <property type="term" value="F:nucleic acid binding"/>
    <property type="evidence" value="ECO:0007669"/>
    <property type="project" value="InterPro"/>
</dbReference>
<proteinExistence type="predicted"/>
<dbReference type="SMART" id="SM00357">
    <property type="entry name" value="CSP"/>
    <property type="match status" value="1"/>
</dbReference>
<evidence type="ECO:0000259" key="3">
    <source>
        <dbReference type="PROSITE" id="PS51857"/>
    </source>
</evidence>
<dbReference type="Pfam" id="PF00313">
    <property type="entry name" value="CSD"/>
    <property type="match status" value="1"/>
</dbReference>
<dbReference type="GO" id="GO:0005829">
    <property type="term" value="C:cytosol"/>
    <property type="evidence" value="ECO:0007669"/>
    <property type="project" value="UniProtKB-ARBA"/>
</dbReference>
<dbReference type="InterPro" id="IPR012340">
    <property type="entry name" value="NA-bd_OB-fold"/>
</dbReference>
<dbReference type="Gene3D" id="2.40.50.140">
    <property type="entry name" value="Nucleic acid-binding proteins"/>
    <property type="match status" value="1"/>
</dbReference>